<comment type="caution">
    <text evidence="2">The sequence shown here is derived from an EMBL/GenBank/DDBJ whole genome shotgun (WGS) entry which is preliminary data.</text>
</comment>
<evidence type="ECO:0000256" key="1">
    <source>
        <dbReference type="SAM" id="MobiDB-lite"/>
    </source>
</evidence>
<reference evidence="2 3" key="1">
    <citation type="journal article" date="2019" name="Int. J. Syst. Evol. Microbiol.">
        <title>The Global Catalogue of Microorganisms (GCM) 10K type strain sequencing project: providing services to taxonomists for standard genome sequencing and annotation.</title>
        <authorList>
            <consortium name="The Broad Institute Genomics Platform"/>
            <consortium name="The Broad Institute Genome Sequencing Center for Infectious Disease"/>
            <person name="Wu L."/>
            <person name="Ma J."/>
        </authorList>
    </citation>
    <scope>NUCLEOTIDE SEQUENCE [LARGE SCALE GENOMIC DNA]</scope>
    <source>
        <strain evidence="2 3">PJ61</strain>
    </source>
</reference>
<sequence>MAHSDPVETSDPTILTAETESGETLTDEEFPSANYGSVDVERGDKSFTIAVGDRLITPGHEHGEVDQIVRHPDNANYGNGAWNWTVHFDYTGGSYGGCPLGELAKQLSNDAELVNTEPTSQ</sequence>
<dbReference type="AlphaFoldDB" id="A0ABD5SZT2"/>
<gene>
    <name evidence="2" type="ORF">ACFQDD_00540</name>
</gene>
<evidence type="ECO:0000313" key="3">
    <source>
        <dbReference type="Proteomes" id="UP001596274"/>
    </source>
</evidence>
<name>A0ABD5SZT2_9EURY</name>
<organism evidence="2 3">
    <name type="scientific">Halorubrum pallidum</name>
    <dbReference type="NCBI Taxonomy" id="1526114"/>
    <lineage>
        <taxon>Archaea</taxon>
        <taxon>Methanobacteriati</taxon>
        <taxon>Methanobacteriota</taxon>
        <taxon>Stenosarchaea group</taxon>
        <taxon>Halobacteria</taxon>
        <taxon>Halobacteriales</taxon>
        <taxon>Haloferacaceae</taxon>
        <taxon>Halorubrum</taxon>
    </lineage>
</organism>
<dbReference type="Proteomes" id="UP001596274">
    <property type="component" value="Unassembled WGS sequence"/>
</dbReference>
<dbReference type="EMBL" id="JBHSWT010000009">
    <property type="protein sequence ID" value="MFC6770024.1"/>
    <property type="molecule type" value="Genomic_DNA"/>
</dbReference>
<feature type="compositionally biased region" description="Polar residues" evidence="1">
    <location>
        <begin position="10"/>
        <end position="24"/>
    </location>
</feature>
<proteinExistence type="predicted"/>
<accession>A0ABD5SZT2</accession>
<feature type="region of interest" description="Disordered" evidence="1">
    <location>
        <begin position="1"/>
        <end position="38"/>
    </location>
</feature>
<protein>
    <submittedName>
        <fullName evidence="2">Uncharacterized protein</fullName>
    </submittedName>
</protein>
<evidence type="ECO:0000313" key="2">
    <source>
        <dbReference type="EMBL" id="MFC6770024.1"/>
    </source>
</evidence>
<keyword evidence="3" id="KW-1185">Reference proteome</keyword>